<gene>
    <name evidence="1" type="ORF">SAMN05421828_1222</name>
</gene>
<protein>
    <submittedName>
        <fullName evidence="1">Uncharacterized protein</fullName>
    </submittedName>
</protein>
<sequence length="35" mass="4020">MDDRDQRNTQLTTDVRVRGGVKNNVIFLAQVAKIF</sequence>
<evidence type="ECO:0000313" key="1">
    <source>
        <dbReference type="EMBL" id="SIR26039.1"/>
    </source>
</evidence>
<dbReference type="AlphaFoldDB" id="A0A8G2FF40"/>
<accession>A0A8G2FF40</accession>
<comment type="caution">
    <text evidence="1">The sequence shown here is derived from an EMBL/GenBank/DDBJ whole genome shotgun (WGS) entry which is preliminary data.</text>
</comment>
<keyword evidence="2" id="KW-1185">Reference proteome</keyword>
<dbReference type="EMBL" id="FTNE01000022">
    <property type="protein sequence ID" value="SIR26039.1"/>
    <property type="molecule type" value="Genomic_DNA"/>
</dbReference>
<dbReference type="Proteomes" id="UP000186308">
    <property type="component" value="Unassembled WGS sequence"/>
</dbReference>
<evidence type="ECO:0000313" key="2">
    <source>
        <dbReference type="Proteomes" id="UP000186308"/>
    </source>
</evidence>
<organism evidence="1 2">
    <name type="scientific">Acidiphilium rubrum</name>
    <dbReference type="NCBI Taxonomy" id="526"/>
    <lineage>
        <taxon>Bacteria</taxon>
        <taxon>Pseudomonadati</taxon>
        <taxon>Pseudomonadota</taxon>
        <taxon>Alphaproteobacteria</taxon>
        <taxon>Acetobacterales</taxon>
        <taxon>Acidocellaceae</taxon>
        <taxon>Acidiphilium</taxon>
    </lineage>
</organism>
<name>A0A8G2FF40_ACIRU</name>
<proteinExistence type="predicted"/>
<reference evidence="1 2" key="1">
    <citation type="submission" date="2017-01" db="EMBL/GenBank/DDBJ databases">
        <authorList>
            <person name="Varghese N."/>
            <person name="Submissions S."/>
        </authorList>
    </citation>
    <scope>NUCLEOTIDE SEQUENCE [LARGE SCALE GENOMIC DNA]</scope>
    <source>
        <strain evidence="1 2">ATCC 35905</strain>
    </source>
</reference>